<evidence type="ECO:0000256" key="5">
    <source>
        <dbReference type="ARBA" id="ARBA00023136"/>
    </source>
</evidence>
<keyword evidence="5 6" id="KW-0472">Membrane</keyword>
<evidence type="ECO:0000313" key="8">
    <source>
        <dbReference type="Proteomes" id="UP000030624"/>
    </source>
</evidence>
<dbReference type="EMBL" id="CP009552">
    <property type="protein sequence ID" value="AIY90563.1"/>
    <property type="molecule type" value="Genomic_DNA"/>
</dbReference>
<protein>
    <submittedName>
        <fullName evidence="7">Uncharacterized protein</fullName>
    </submittedName>
</protein>
<gene>
    <name evidence="7" type="ORF">GACE_1528</name>
</gene>
<dbReference type="HOGENOM" id="CLU_2504817_0_0_2"/>
<evidence type="ECO:0000256" key="4">
    <source>
        <dbReference type="ARBA" id="ARBA00022989"/>
    </source>
</evidence>
<evidence type="ECO:0000313" key="7">
    <source>
        <dbReference type="EMBL" id="AIY90563.1"/>
    </source>
</evidence>
<proteinExistence type="predicted"/>
<keyword evidence="3 6" id="KW-0812">Transmembrane</keyword>
<dbReference type="AlphaFoldDB" id="A0A0A7GFD5"/>
<dbReference type="InterPro" id="IPR005899">
    <property type="entry name" value="Na_pump_deCOase"/>
</dbReference>
<accession>A0A0A7GFD5</accession>
<name>A0A0A7GFD5_GEOAI</name>
<dbReference type="Proteomes" id="UP000030624">
    <property type="component" value="Chromosome"/>
</dbReference>
<feature type="transmembrane region" description="Helical" evidence="6">
    <location>
        <begin position="6"/>
        <end position="32"/>
    </location>
</feature>
<reference evidence="7 8" key="1">
    <citation type="journal article" date="2015" name="Appl. Environ. Microbiol.">
        <title>The Geoglobus acetivorans genome: Fe(III) reduction, acetate utilization, autotrophic growth, and degradation of aromatic compounds in a hyperthermophilic archaeon.</title>
        <authorList>
            <person name="Mardanov A.V."/>
            <person name="Slododkina G.B."/>
            <person name="Slobodkin A.I."/>
            <person name="Beletsky A.V."/>
            <person name="Gavrilov S.N."/>
            <person name="Kublanov I.V."/>
            <person name="Bonch-Osmolovskaya E.A."/>
            <person name="Skryabin K.G."/>
            <person name="Ravin N.V."/>
        </authorList>
    </citation>
    <scope>NUCLEOTIDE SEQUENCE [LARGE SCALE GENOMIC DNA]</scope>
    <source>
        <strain evidence="7 8">SBH6</strain>
    </source>
</reference>
<evidence type="ECO:0000256" key="1">
    <source>
        <dbReference type="ARBA" id="ARBA00004236"/>
    </source>
</evidence>
<evidence type="ECO:0000256" key="2">
    <source>
        <dbReference type="ARBA" id="ARBA00022475"/>
    </source>
</evidence>
<keyword evidence="2" id="KW-1003">Cell membrane</keyword>
<sequence>MDPAYVVAYGILTVFFTLAILTFAIWSLSLIFGRVRRPEKEHPSGRTDVNLVAAAVSAVKAFEEEGITVPEIEREGTSWKMSYRW</sequence>
<evidence type="ECO:0000256" key="3">
    <source>
        <dbReference type="ARBA" id="ARBA00022692"/>
    </source>
</evidence>
<organism evidence="7 8">
    <name type="scientific">Geoglobus acetivorans</name>
    <dbReference type="NCBI Taxonomy" id="565033"/>
    <lineage>
        <taxon>Archaea</taxon>
        <taxon>Methanobacteriati</taxon>
        <taxon>Methanobacteriota</taxon>
        <taxon>Archaeoglobi</taxon>
        <taxon>Archaeoglobales</taxon>
        <taxon>Archaeoglobaceae</taxon>
        <taxon>Geoglobus</taxon>
    </lineage>
</organism>
<dbReference type="GeneID" id="24798109"/>
<keyword evidence="4 6" id="KW-1133">Transmembrane helix</keyword>
<dbReference type="RefSeq" id="WP_048092415.1">
    <property type="nucleotide sequence ID" value="NZ_CP009552.1"/>
</dbReference>
<evidence type="ECO:0000256" key="6">
    <source>
        <dbReference type="SAM" id="Phobius"/>
    </source>
</evidence>
<dbReference type="Pfam" id="PF04277">
    <property type="entry name" value="OAD_gamma"/>
    <property type="match status" value="1"/>
</dbReference>
<comment type="subcellular location">
    <subcellularLocation>
        <location evidence="1">Cell membrane</location>
    </subcellularLocation>
</comment>
<dbReference type="KEGG" id="gac:GACE_1528"/>